<organism evidence="2">
    <name type="scientific">Oryza brachyantha</name>
    <name type="common">malo sina</name>
    <dbReference type="NCBI Taxonomy" id="4533"/>
    <lineage>
        <taxon>Eukaryota</taxon>
        <taxon>Viridiplantae</taxon>
        <taxon>Streptophyta</taxon>
        <taxon>Embryophyta</taxon>
        <taxon>Tracheophyta</taxon>
        <taxon>Spermatophyta</taxon>
        <taxon>Magnoliopsida</taxon>
        <taxon>Liliopsida</taxon>
        <taxon>Poales</taxon>
        <taxon>Poaceae</taxon>
        <taxon>BOP clade</taxon>
        <taxon>Oryzoideae</taxon>
        <taxon>Oryzeae</taxon>
        <taxon>Oryzinae</taxon>
        <taxon>Oryza</taxon>
    </lineage>
</organism>
<dbReference type="AlphaFoldDB" id="J3LK53"/>
<protein>
    <submittedName>
        <fullName evidence="2">Uncharacterized protein</fullName>
    </submittedName>
</protein>
<evidence type="ECO:0000313" key="3">
    <source>
        <dbReference type="Proteomes" id="UP000006038"/>
    </source>
</evidence>
<dbReference type="HOGENOM" id="CLU_1412186_0_0_1"/>
<name>J3LK53_ORYBR</name>
<keyword evidence="3" id="KW-1185">Reference proteome</keyword>
<dbReference type="Proteomes" id="UP000006038">
    <property type="component" value="Chromosome 3"/>
</dbReference>
<evidence type="ECO:0000256" key="1">
    <source>
        <dbReference type="SAM" id="MobiDB-lite"/>
    </source>
</evidence>
<dbReference type="Gramene" id="OB03G14290.1">
    <property type="protein sequence ID" value="OB03G14290.1"/>
    <property type="gene ID" value="OB03G14290"/>
</dbReference>
<proteinExistence type="predicted"/>
<reference evidence="2" key="2">
    <citation type="submission" date="2013-04" db="UniProtKB">
        <authorList>
            <consortium name="EnsemblPlants"/>
        </authorList>
    </citation>
    <scope>IDENTIFICATION</scope>
</reference>
<dbReference type="EnsemblPlants" id="OB03G14290.1">
    <property type="protein sequence ID" value="OB03G14290.1"/>
    <property type="gene ID" value="OB03G14290"/>
</dbReference>
<evidence type="ECO:0000313" key="2">
    <source>
        <dbReference type="EnsemblPlants" id="OB03G14290.1"/>
    </source>
</evidence>
<sequence>VELFVCAVGLAERPPRRHDAVEDDGLAAGGGDREAESLAGQSGEALPIGAPVPRHLDPPRAGPLHRHARYRPASGHVGHQHQLEVVEPVDSEPHASTLPALHPEDGNNAGLVDADVLPGGLGHVEVRAGRVAPAAFVAGEVPVGRAEVGGRHGDRLAEPAPVGRLGGVADDEVALPARRAAVEQRCAQRRVVDA</sequence>
<reference evidence="2" key="1">
    <citation type="journal article" date="2013" name="Nat. Commun.">
        <title>Whole-genome sequencing of Oryza brachyantha reveals mechanisms underlying Oryza genome evolution.</title>
        <authorList>
            <person name="Chen J."/>
            <person name="Huang Q."/>
            <person name="Gao D."/>
            <person name="Wang J."/>
            <person name="Lang Y."/>
            <person name="Liu T."/>
            <person name="Li B."/>
            <person name="Bai Z."/>
            <person name="Luis Goicoechea J."/>
            <person name="Liang C."/>
            <person name="Chen C."/>
            <person name="Zhang W."/>
            <person name="Sun S."/>
            <person name="Liao Y."/>
            <person name="Zhang X."/>
            <person name="Yang L."/>
            <person name="Song C."/>
            <person name="Wang M."/>
            <person name="Shi J."/>
            <person name="Liu G."/>
            <person name="Liu J."/>
            <person name="Zhou H."/>
            <person name="Zhou W."/>
            <person name="Yu Q."/>
            <person name="An N."/>
            <person name="Chen Y."/>
            <person name="Cai Q."/>
            <person name="Wang B."/>
            <person name="Liu B."/>
            <person name="Min J."/>
            <person name="Huang Y."/>
            <person name="Wu H."/>
            <person name="Li Z."/>
            <person name="Zhang Y."/>
            <person name="Yin Y."/>
            <person name="Song W."/>
            <person name="Jiang J."/>
            <person name="Jackson S.A."/>
            <person name="Wing R.A."/>
            <person name="Wang J."/>
            <person name="Chen M."/>
        </authorList>
    </citation>
    <scope>NUCLEOTIDE SEQUENCE [LARGE SCALE GENOMIC DNA]</scope>
    <source>
        <strain evidence="2">cv. IRGC 101232</strain>
    </source>
</reference>
<feature type="region of interest" description="Disordered" evidence="1">
    <location>
        <begin position="16"/>
        <end position="67"/>
    </location>
</feature>
<accession>J3LK53</accession>